<sequence length="127" mass="14502">MENINDDSSDSSLSLTVEEDALSVSQLINHFNAINLTMLSPNPPPSVQFSRSVFNELAENLRAKEMEILEKFKLIDQLTREIDEGDAENHQAKRSMRVQLQEEVAESFKQCDQIAQTLKEAYMNNQQ</sequence>
<name>E3NG07_CAERE</name>
<dbReference type="HOGENOM" id="CLU_1972544_0_0_1"/>
<accession>E3NG07</accession>
<evidence type="ECO:0000313" key="2">
    <source>
        <dbReference type="Proteomes" id="UP000008281"/>
    </source>
</evidence>
<dbReference type="Proteomes" id="UP000008281">
    <property type="component" value="Unassembled WGS sequence"/>
</dbReference>
<organism evidence="2">
    <name type="scientific">Caenorhabditis remanei</name>
    <name type="common">Caenorhabditis vulgaris</name>
    <dbReference type="NCBI Taxonomy" id="31234"/>
    <lineage>
        <taxon>Eukaryota</taxon>
        <taxon>Metazoa</taxon>
        <taxon>Ecdysozoa</taxon>
        <taxon>Nematoda</taxon>
        <taxon>Chromadorea</taxon>
        <taxon>Rhabditida</taxon>
        <taxon>Rhabditina</taxon>
        <taxon>Rhabditomorpha</taxon>
        <taxon>Rhabditoidea</taxon>
        <taxon>Rhabditidae</taxon>
        <taxon>Peloderinae</taxon>
        <taxon>Caenorhabditis</taxon>
    </lineage>
</organism>
<protein>
    <submittedName>
        <fullName evidence="1">Uncharacterized protein</fullName>
    </submittedName>
</protein>
<reference evidence="1" key="1">
    <citation type="submission" date="2007-07" db="EMBL/GenBank/DDBJ databases">
        <title>PCAP assembly of the Caenorhabditis remanei genome.</title>
        <authorList>
            <consortium name="The Caenorhabditis remanei Sequencing Consortium"/>
            <person name="Wilson R.K."/>
        </authorList>
    </citation>
    <scope>NUCLEOTIDE SEQUENCE [LARGE SCALE GENOMIC DNA]</scope>
    <source>
        <strain evidence="1">PB4641</strain>
    </source>
</reference>
<proteinExistence type="predicted"/>
<dbReference type="AlphaFoldDB" id="E3NG07"/>
<gene>
    <name evidence="1" type="ORF">CRE_01383</name>
</gene>
<keyword evidence="2" id="KW-1185">Reference proteome</keyword>
<dbReference type="EMBL" id="DS268647">
    <property type="protein sequence ID" value="EFO96630.1"/>
    <property type="molecule type" value="Genomic_DNA"/>
</dbReference>
<evidence type="ECO:0000313" key="1">
    <source>
        <dbReference type="EMBL" id="EFO96630.1"/>
    </source>
</evidence>